<evidence type="ECO:0000259" key="2">
    <source>
        <dbReference type="Pfam" id="PF01370"/>
    </source>
</evidence>
<accession>A0A1M7THY6</accession>
<gene>
    <name evidence="3" type="ORF">SAMN02745226_02002</name>
</gene>
<evidence type="ECO:0000313" key="4">
    <source>
        <dbReference type="Proteomes" id="UP000184207"/>
    </source>
</evidence>
<dbReference type="SUPFAM" id="SSF51735">
    <property type="entry name" value="NAD(P)-binding Rossmann-fold domains"/>
    <property type="match status" value="1"/>
</dbReference>
<proteinExistence type="inferred from homology"/>
<dbReference type="AlphaFoldDB" id="A0A1M7THY6"/>
<reference evidence="4" key="1">
    <citation type="submission" date="2016-12" db="EMBL/GenBank/DDBJ databases">
        <authorList>
            <person name="Varghese N."/>
            <person name="Submissions S."/>
        </authorList>
    </citation>
    <scope>NUCLEOTIDE SEQUENCE [LARGE SCALE GENOMIC DNA]</scope>
    <source>
        <strain evidence="4">DSM 13020</strain>
    </source>
</reference>
<comment type="similarity">
    <text evidence="1">Belongs to the NAD(P)-dependent epimerase/dehydratase family.</text>
</comment>
<evidence type="ECO:0000313" key="3">
    <source>
        <dbReference type="EMBL" id="SHN70218.1"/>
    </source>
</evidence>
<dbReference type="EMBL" id="FRDJ01000020">
    <property type="protein sequence ID" value="SHN70218.1"/>
    <property type="molecule type" value="Genomic_DNA"/>
</dbReference>
<dbReference type="Proteomes" id="UP000184207">
    <property type="component" value="Unassembled WGS sequence"/>
</dbReference>
<organism evidence="3 4">
    <name type="scientific">Fervidobacterium gondwanense DSM 13020</name>
    <dbReference type="NCBI Taxonomy" id="1121883"/>
    <lineage>
        <taxon>Bacteria</taxon>
        <taxon>Thermotogati</taxon>
        <taxon>Thermotogota</taxon>
        <taxon>Thermotogae</taxon>
        <taxon>Thermotogales</taxon>
        <taxon>Fervidobacteriaceae</taxon>
        <taxon>Fervidobacterium</taxon>
    </lineage>
</organism>
<dbReference type="STRING" id="1121883.SAMN02745226_02002"/>
<feature type="domain" description="NAD-dependent epimerase/dehydratase" evidence="2">
    <location>
        <begin position="7"/>
        <end position="249"/>
    </location>
</feature>
<sequence>MIRDKVIFVTGGAGFIGWNTILRLCNDNKIIIYDNMYRHSKSDTFNLNVDNISIIKGDILDYELLYSSIPENTDIVLHFAAIAGVDTVLRNPVKTMEINTIGTYFLLKVVKEKGLIDKLHRLVFLSTSEVFGVTAFKSSEDTSTNLQPVGEARWVYSVSKVAGEHLINAYNKEFGLRSTILRPFNVYGPGQIGEGAIHQFVVRAIKNEPLQIHGDGTQIRSWCYIDDMVDGILLSLENDKAIGEVFNIGNPRGTLTILSLAEKVIYLSGSSSPIIFVPKNYIDVELRIPNIEKAQRILNYNPKVDLNEGLLRTIEWYKSRINKVY</sequence>
<dbReference type="RefSeq" id="WP_072761081.1">
    <property type="nucleotide sequence ID" value="NZ_FRDJ01000020.1"/>
</dbReference>
<dbReference type="InterPro" id="IPR036291">
    <property type="entry name" value="NAD(P)-bd_dom_sf"/>
</dbReference>
<evidence type="ECO:0000256" key="1">
    <source>
        <dbReference type="ARBA" id="ARBA00007637"/>
    </source>
</evidence>
<dbReference type="InterPro" id="IPR001509">
    <property type="entry name" value="Epimerase_deHydtase"/>
</dbReference>
<name>A0A1M7THY6_FERGO</name>
<dbReference type="OrthoDB" id="9811743at2"/>
<protein>
    <submittedName>
        <fullName evidence="3">dTDP-glucose 4,6-dehydratase</fullName>
    </submittedName>
</protein>
<dbReference type="Gene3D" id="3.40.50.720">
    <property type="entry name" value="NAD(P)-binding Rossmann-like Domain"/>
    <property type="match status" value="1"/>
</dbReference>
<keyword evidence="4" id="KW-1185">Reference proteome</keyword>
<dbReference type="Pfam" id="PF01370">
    <property type="entry name" value="Epimerase"/>
    <property type="match status" value="1"/>
</dbReference>
<dbReference type="PANTHER" id="PTHR43000">
    <property type="entry name" value="DTDP-D-GLUCOSE 4,6-DEHYDRATASE-RELATED"/>
    <property type="match status" value="1"/>
</dbReference>